<proteinExistence type="predicted"/>
<dbReference type="SUPFAM" id="SSF50630">
    <property type="entry name" value="Acid proteases"/>
    <property type="match status" value="1"/>
</dbReference>
<protein>
    <submittedName>
        <fullName evidence="1">Uncharacterized protein</fullName>
    </submittedName>
</protein>
<dbReference type="AlphaFoldDB" id="A0AA35XD63"/>
<dbReference type="Proteomes" id="UP001174909">
    <property type="component" value="Unassembled WGS sequence"/>
</dbReference>
<keyword evidence="2" id="KW-1185">Reference proteome</keyword>
<reference evidence="1" key="1">
    <citation type="submission" date="2023-03" db="EMBL/GenBank/DDBJ databases">
        <authorList>
            <person name="Steffen K."/>
            <person name="Cardenas P."/>
        </authorList>
    </citation>
    <scope>NUCLEOTIDE SEQUENCE</scope>
</reference>
<dbReference type="EMBL" id="CASHTH010003568">
    <property type="protein sequence ID" value="CAI8046512.1"/>
    <property type="molecule type" value="Genomic_DNA"/>
</dbReference>
<sequence>QQYLLSDSDGEEPVVPADAGVNEVRLQDKGSRPQSVRVVVAGVPVEGIVDTAADITIVGAEVFKRIAVVAKLRKRELKPADKTPRTYDHKIFRLDGRLDLDVTFQGKTMKTPIYLKMDAKESLLLSEGVCRQLGIVSYHPQVTPGGNHSKEKITSDVLVPAVRVQLVETVKLKPRESIMAGVSGQGQWSEPEFMLLETDDQQEVEAGARIASALVKPVSRWCGSGTHLQLSLAHP</sequence>
<comment type="caution">
    <text evidence="1">The sequence shown here is derived from an EMBL/GenBank/DDBJ whole genome shotgun (WGS) entry which is preliminary data.</text>
</comment>
<evidence type="ECO:0000313" key="2">
    <source>
        <dbReference type="Proteomes" id="UP001174909"/>
    </source>
</evidence>
<name>A0AA35XD63_GEOBA</name>
<gene>
    <name evidence="1" type="ORF">GBAR_LOCUS25737</name>
</gene>
<evidence type="ECO:0000313" key="1">
    <source>
        <dbReference type="EMBL" id="CAI8046512.1"/>
    </source>
</evidence>
<accession>A0AA35XD63</accession>
<feature type="non-terminal residue" evidence="1">
    <location>
        <position position="1"/>
    </location>
</feature>
<organism evidence="1 2">
    <name type="scientific">Geodia barretti</name>
    <name type="common">Barrett's horny sponge</name>
    <dbReference type="NCBI Taxonomy" id="519541"/>
    <lineage>
        <taxon>Eukaryota</taxon>
        <taxon>Metazoa</taxon>
        <taxon>Porifera</taxon>
        <taxon>Demospongiae</taxon>
        <taxon>Heteroscleromorpha</taxon>
        <taxon>Tetractinellida</taxon>
        <taxon>Astrophorina</taxon>
        <taxon>Geodiidae</taxon>
        <taxon>Geodia</taxon>
    </lineage>
</organism>
<dbReference type="InterPro" id="IPR021109">
    <property type="entry name" value="Peptidase_aspartic_dom_sf"/>
</dbReference>